<feature type="domain" description="S-adenosyl-L-homocysteine hydrolase NAD binding" evidence="5">
    <location>
        <begin position="179"/>
        <end position="337"/>
    </location>
</feature>
<dbReference type="SMART" id="SM00997">
    <property type="entry name" value="AdoHcyase_NAD"/>
    <property type="match status" value="1"/>
</dbReference>
<dbReference type="Gene3D" id="3.40.50.720">
    <property type="entry name" value="NAD(P)-binding Rossmann-like Domain"/>
    <property type="match status" value="1"/>
</dbReference>
<evidence type="ECO:0000313" key="7">
    <source>
        <dbReference type="Proteomes" id="UP000268033"/>
    </source>
</evidence>
<keyword evidence="3" id="KW-0554">One-carbon metabolism</keyword>
<dbReference type="SUPFAM" id="SSF51735">
    <property type="entry name" value="NAD(P)-binding Rossmann-fold domains"/>
    <property type="match status" value="1"/>
</dbReference>
<dbReference type="GO" id="GO:0006730">
    <property type="term" value="P:one-carbon metabolic process"/>
    <property type="evidence" value="ECO:0007669"/>
    <property type="project" value="UniProtKB-KW"/>
</dbReference>
<dbReference type="Proteomes" id="UP000268033">
    <property type="component" value="Unassembled WGS sequence"/>
</dbReference>
<dbReference type="InterPro" id="IPR015878">
    <property type="entry name" value="Ado_hCys_hydrolase_NAD-bd"/>
</dbReference>
<dbReference type="AlphaFoldDB" id="A0A3N1PRN9"/>
<evidence type="ECO:0000313" key="6">
    <source>
        <dbReference type="EMBL" id="ROQ29781.1"/>
    </source>
</evidence>
<organism evidence="6 7">
    <name type="scientific">Gallaecimonas pentaromativorans</name>
    <dbReference type="NCBI Taxonomy" id="584787"/>
    <lineage>
        <taxon>Bacteria</taxon>
        <taxon>Pseudomonadati</taxon>
        <taxon>Pseudomonadota</taxon>
        <taxon>Gammaproteobacteria</taxon>
        <taxon>Enterobacterales</taxon>
        <taxon>Gallaecimonadaceae</taxon>
        <taxon>Gallaecimonas</taxon>
    </lineage>
</organism>
<dbReference type="GO" id="GO:0005829">
    <property type="term" value="C:cytosol"/>
    <property type="evidence" value="ECO:0007669"/>
    <property type="project" value="TreeGrafter"/>
</dbReference>
<proteinExistence type="inferred from homology"/>
<dbReference type="SUPFAM" id="SSF52283">
    <property type="entry name" value="Formate/glycerate dehydrogenase catalytic domain-like"/>
    <property type="match status" value="1"/>
</dbReference>
<dbReference type="InterPro" id="IPR036291">
    <property type="entry name" value="NAD(P)-bd_dom_sf"/>
</dbReference>
<sequence>MGDNSAFRLPDPIMYQDFAAELAWASLHMPRTNAAVAALTDLSQVRLACNMHLDLKMAPLVTGLLDKGAKVFLTTCNPTTVQDDVVAYLVSKGAEAHAWRDMSEQDWSDSFDKALAWGPTHLCEMGADLTTRLHQSEQGPAIVAGLEATGSGISRLGGVSPRYPIFNWDDLPVKEGLHNRHMVGLTAWHTFFQTTHLTLHEKTVIVIGYGLVGQGVAASAKAYGAQVQVAELDPARALQAKYDGWPVVDLAEAVKGADVIATATGAKGVLSERHLAVMKDGAFILNVGHVAQEIDVPFLKKHPHSQPMPHVNAYALPGRTLYLLADGSMFNLTAGYGDSLNAFDVTLAVMASGIGHIVGAGQQAEPGLYLLPESAWKAVL</sequence>
<dbReference type="Gene3D" id="3.40.50.1480">
    <property type="entry name" value="Adenosylhomocysteinase-like"/>
    <property type="match status" value="1"/>
</dbReference>
<gene>
    <name evidence="6" type="ORF">EDC28_102153</name>
</gene>
<protein>
    <submittedName>
        <fullName evidence="6">Adenosylhomocysteinase</fullName>
    </submittedName>
</protein>
<dbReference type="PANTHER" id="PTHR23420">
    <property type="entry name" value="ADENOSYLHOMOCYSTEINASE"/>
    <property type="match status" value="1"/>
</dbReference>
<dbReference type="InterPro" id="IPR000043">
    <property type="entry name" value="Adenosylhomocysteinase-like"/>
</dbReference>
<dbReference type="STRING" id="584787.GCA_001247655_03083"/>
<reference evidence="6 7" key="1">
    <citation type="submission" date="2018-11" db="EMBL/GenBank/DDBJ databases">
        <title>Genomic Encyclopedia of Type Strains, Phase IV (KMG-IV): sequencing the most valuable type-strain genomes for metagenomic binning, comparative biology and taxonomic classification.</title>
        <authorList>
            <person name="Goeker M."/>
        </authorList>
    </citation>
    <scope>NUCLEOTIDE SEQUENCE [LARGE SCALE GENOMIC DNA]</scope>
    <source>
        <strain evidence="6 7">DSM 21945</strain>
    </source>
</reference>
<comment type="similarity">
    <text evidence="2">Belongs to the adenosylhomocysteinase family.</text>
</comment>
<evidence type="ECO:0000256" key="1">
    <source>
        <dbReference type="ARBA" id="ARBA00001911"/>
    </source>
</evidence>
<keyword evidence="7" id="KW-1185">Reference proteome</keyword>
<dbReference type="GO" id="GO:0004013">
    <property type="term" value="F:adenosylhomocysteinase activity"/>
    <property type="evidence" value="ECO:0007669"/>
    <property type="project" value="TreeGrafter"/>
</dbReference>
<dbReference type="InterPro" id="IPR042172">
    <property type="entry name" value="Adenosylhomocyst_ase-like_sf"/>
</dbReference>
<evidence type="ECO:0000256" key="3">
    <source>
        <dbReference type="ARBA" id="ARBA00022563"/>
    </source>
</evidence>
<dbReference type="Pfam" id="PF05221">
    <property type="entry name" value="AdoHcyase"/>
    <property type="match status" value="1"/>
</dbReference>
<dbReference type="SMART" id="SM00996">
    <property type="entry name" value="AdoHcyase"/>
    <property type="match status" value="1"/>
</dbReference>
<dbReference type="EMBL" id="RJUL01000002">
    <property type="protein sequence ID" value="ROQ29781.1"/>
    <property type="molecule type" value="Genomic_DNA"/>
</dbReference>
<dbReference type="Pfam" id="PF00670">
    <property type="entry name" value="AdoHcyase_NAD"/>
    <property type="match status" value="1"/>
</dbReference>
<name>A0A3N1PRN9_9GAMM</name>
<dbReference type="PANTHER" id="PTHR23420:SF0">
    <property type="entry name" value="ADENOSYLHOMOCYSTEINASE"/>
    <property type="match status" value="1"/>
</dbReference>
<evidence type="ECO:0000256" key="2">
    <source>
        <dbReference type="ARBA" id="ARBA00007122"/>
    </source>
</evidence>
<accession>A0A3N1PRN9</accession>
<evidence type="ECO:0000259" key="5">
    <source>
        <dbReference type="SMART" id="SM00997"/>
    </source>
</evidence>
<comment type="caution">
    <text evidence="6">The sequence shown here is derived from an EMBL/GenBank/DDBJ whole genome shotgun (WGS) entry which is preliminary data.</text>
</comment>
<dbReference type="GO" id="GO:0033353">
    <property type="term" value="P:S-adenosylmethionine cycle"/>
    <property type="evidence" value="ECO:0007669"/>
    <property type="project" value="TreeGrafter"/>
</dbReference>
<evidence type="ECO:0000256" key="4">
    <source>
        <dbReference type="ARBA" id="ARBA00023027"/>
    </source>
</evidence>
<keyword evidence="4" id="KW-0520">NAD</keyword>
<comment type="cofactor">
    <cofactor evidence="1">
        <name>NAD(+)</name>
        <dbReference type="ChEBI" id="CHEBI:57540"/>
    </cofactor>
</comment>